<dbReference type="Proteomes" id="UP000276133">
    <property type="component" value="Unassembled WGS sequence"/>
</dbReference>
<dbReference type="CDD" id="cd00048">
    <property type="entry name" value="DSRM_SF"/>
    <property type="match status" value="1"/>
</dbReference>
<dbReference type="PANTHER" id="PTHR46205">
    <property type="entry name" value="LOQUACIOUS, ISOFORM B"/>
    <property type="match status" value="1"/>
</dbReference>
<dbReference type="GO" id="GO:0070578">
    <property type="term" value="C:RISC-loading complex"/>
    <property type="evidence" value="ECO:0007669"/>
    <property type="project" value="TreeGrafter"/>
</dbReference>
<dbReference type="GO" id="GO:0005634">
    <property type="term" value="C:nucleus"/>
    <property type="evidence" value="ECO:0007669"/>
    <property type="project" value="TreeGrafter"/>
</dbReference>
<dbReference type="Gene3D" id="3.30.160.20">
    <property type="match status" value="3"/>
</dbReference>
<gene>
    <name evidence="4" type="ORF">BpHYR1_051822</name>
</gene>
<proteinExistence type="predicted"/>
<dbReference type="InterPro" id="IPR051247">
    <property type="entry name" value="RLC_Component"/>
</dbReference>
<dbReference type="GO" id="GO:0003725">
    <property type="term" value="F:double-stranded RNA binding"/>
    <property type="evidence" value="ECO:0007669"/>
    <property type="project" value="TreeGrafter"/>
</dbReference>
<dbReference type="GO" id="GO:0070920">
    <property type="term" value="P:regulation of regulatory ncRNA processing"/>
    <property type="evidence" value="ECO:0007669"/>
    <property type="project" value="TreeGrafter"/>
</dbReference>
<dbReference type="AlphaFoldDB" id="A0A3M7RTJ2"/>
<organism evidence="4 5">
    <name type="scientific">Brachionus plicatilis</name>
    <name type="common">Marine rotifer</name>
    <name type="synonym">Brachionus muelleri</name>
    <dbReference type="NCBI Taxonomy" id="10195"/>
    <lineage>
        <taxon>Eukaryota</taxon>
        <taxon>Metazoa</taxon>
        <taxon>Spiralia</taxon>
        <taxon>Gnathifera</taxon>
        <taxon>Rotifera</taxon>
        <taxon>Eurotatoria</taxon>
        <taxon>Monogononta</taxon>
        <taxon>Pseudotrocha</taxon>
        <taxon>Ploima</taxon>
        <taxon>Brachionidae</taxon>
        <taxon>Brachionus</taxon>
    </lineage>
</organism>
<dbReference type="PROSITE" id="PS50137">
    <property type="entry name" value="DS_RBD"/>
    <property type="match status" value="1"/>
</dbReference>
<dbReference type="OrthoDB" id="10633359at2759"/>
<feature type="domain" description="DRBM" evidence="3">
    <location>
        <begin position="12"/>
        <end position="81"/>
    </location>
</feature>
<evidence type="ECO:0000313" key="5">
    <source>
        <dbReference type="Proteomes" id="UP000276133"/>
    </source>
</evidence>
<accession>A0A3M7RTJ2</accession>
<sequence>MNQNFVSQNNQTPLGILNNLCSVSKVPMPTFEFEQIQNKDNDLYFTCKCYINEQFQSVAKGKKKKTAKHLAALRILRMLKENSSNSELAAKLDFIMKNMEIFAEDQISSFDETNNSISNNSSIINENDLENSENVQIDSFKFEAIKNYLAKCTNPIGEIKMIADKYSMKQPVFIIEDLSENSNKFSCVAKFGEFSESAIGRTKKLAKRYASIKLLFKIKTSGMLDHCPSKTKSCHKIEINQKFYDQLKFSEKKAISIIKSKNLKTQQFSSRILLEQLAREENFEYQINEIVSNIEDLKACLIYVNASPQLVFGGHGKTQDDAIKNAIFFLLIHLKDICSKDAPKSEIF</sequence>
<protein>
    <submittedName>
        <fullName evidence="4">Interferon-inducible double-stranded RNA-dependent kinase activator A</fullName>
    </submittedName>
</protein>
<dbReference type="SUPFAM" id="SSF54768">
    <property type="entry name" value="dsRNA-binding domain-like"/>
    <property type="match status" value="2"/>
</dbReference>
<evidence type="ECO:0000313" key="4">
    <source>
        <dbReference type="EMBL" id="RNA26740.1"/>
    </source>
</evidence>
<dbReference type="SMART" id="SM00358">
    <property type="entry name" value="DSRM"/>
    <property type="match status" value="2"/>
</dbReference>
<dbReference type="EMBL" id="REGN01002683">
    <property type="protein sequence ID" value="RNA26740.1"/>
    <property type="molecule type" value="Genomic_DNA"/>
</dbReference>
<evidence type="ECO:0000256" key="1">
    <source>
        <dbReference type="ARBA" id="ARBA00022884"/>
    </source>
</evidence>
<dbReference type="GO" id="GO:0016442">
    <property type="term" value="C:RISC complex"/>
    <property type="evidence" value="ECO:0007669"/>
    <property type="project" value="TreeGrafter"/>
</dbReference>
<name>A0A3M7RTJ2_BRAPC</name>
<dbReference type="STRING" id="10195.A0A3M7RTJ2"/>
<dbReference type="GO" id="GO:0005737">
    <property type="term" value="C:cytoplasm"/>
    <property type="evidence" value="ECO:0007669"/>
    <property type="project" value="TreeGrafter"/>
</dbReference>
<dbReference type="PANTHER" id="PTHR46205:SF3">
    <property type="entry name" value="LOQUACIOUS, ISOFORM B"/>
    <property type="match status" value="1"/>
</dbReference>
<comment type="caution">
    <text evidence="4">The sequence shown here is derived from an EMBL/GenBank/DDBJ whole genome shotgun (WGS) entry which is preliminary data.</text>
</comment>
<evidence type="ECO:0000256" key="2">
    <source>
        <dbReference type="PROSITE-ProRule" id="PRU00266"/>
    </source>
</evidence>
<dbReference type="Pfam" id="PF00035">
    <property type="entry name" value="dsrm"/>
    <property type="match status" value="1"/>
</dbReference>
<keyword evidence="5" id="KW-1185">Reference proteome</keyword>
<reference evidence="4 5" key="1">
    <citation type="journal article" date="2018" name="Sci. Rep.">
        <title>Genomic signatures of local adaptation to the degree of environmental predictability in rotifers.</title>
        <authorList>
            <person name="Franch-Gras L."/>
            <person name="Hahn C."/>
            <person name="Garcia-Roger E.M."/>
            <person name="Carmona M.J."/>
            <person name="Serra M."/>
            <person name="Gomez A."/>
        </authorList>
    </citation>
    <scope>NUCLEOTIDE SEQUENCE [LARGE SCALE GENOMIC DNA]</scope>
    <source>
        <strain evidence="4">HYR1</strain>
    </source>
</reference>
<keyword evidence="4" id="KW-0808">Transferase</keyword>
<evidence type="ECO:0000259" key="3">
    <source>
        <dbReference type="PROSITE" id="PS50137"/>
    </source>
</evidence>
<dbReference type="GO" id="GO:0035197">
    <property type="term" value="F:siRNA binding"/>
    <property type="evidence" value="ECO:0007669"/>
    <property type="project" value="TreeGrafter"/>
</dbReference>
<keyword evidence="1 2" id="KW-0694">RNA-binding</keyword>
<dbReference type="GO" id="GO:0030422">
    <property type="term" value="P:siRNA processing"/>
    <property type="evidence" value="ECO:0007669"/>
    <property type="project" value="TreeGrafter"/>
</dbReference>
<keyword evidence="4" id="KW-0418">Kinase</keyword>
<dbReference type="InterPro" id="IPR014720">
    <property type="entry name" value="dsRBD_dom"/>
</dbReference>
<dbReference type="GO" id="GO:0016301">
    <property type="term" value="F:kinase activity"/>
    <property type="evidence" value="ECO:0007669"/>
    <property type="project" value="UniProtKB-KW"/>
</dbReference>